<dbReference type="EMBL" id="JAAARO010000019">
    <property type="protein sequence ID" value="KAF5731117.1"/>
    <property type="molecule type" value="Genomic_DNA"/>
</dbReference>
<feature type="region of interest" description="Disordered" evidence="1">
    <location>
        <begin position="287"/>
        <end position="341"/>
    </location>
</feature>
<protein>
    <recommendedName>
        <fullName evidence="6">DUF4378 domain-containing protein</fullName>
    </recommendedName>
</protein>
<name>A0A7J7CB77_TRIWF</name>
<dbReference type="FunCoup" id="A0A7J7CB77">
    <property type="interactions" value="543"/>
</dbReference>
<organism evidence="4 5">
    <name type="scientific">Tripterygium wilfordii</name>
    <name type="common">Thunder God vine</name>
    <dbReference type="NCBI Taxonomy" id="458696"/>
    <lineage>
        <taxon>Eukaryota</taxon>
        <taxon>Viridiplantae</taxon>
        <taxon>Streptophyta</taxon>
        <taxon>Embryophyta</taxon>
        <taxon>Tracheophyta</taxon>
        <taxon>Spermatophyta</taxon>
        <taxon>Magnoliopsida</taxon>
        <taxon>eudicotyledons</taxon>
        <taxon>Gunneridae</taxon>
        <taxon>Pentapetalae</taxon>
        <taxon>rosids</taxon>
        <taxon>fabids</taxon>
        <taxon>Celastrales</taxon>
        <taxon>Celastraceae</taxon>
        <taxon>Tripterygium</taxon>
    </lineage>
</organism>
<evidence type="ECO:0000313" key="5">
    <source>
        <dbReference type="Proteomes" id="UP000593562"/>
    </source>
</evidence>
<feature type="compositionally biased region" description="Polar residues" evidence="1">
    <location>
        <begin position="172"/>
        <end position="181"/>
    </location>
</feature>
<feature type="region of interest" description="Disordered" evidence="1">
    <location>
        <begin position="149"/>
        <end position="192"/>
    </location>
</feature>
<feature type="compositionally biased region" description="Low complexity" evidence="1">
    <location>
        <begin position="327"/>
        <end position="336"/>
    </location>
</feature>
<dbReference type="Pfam" id="PF14309">
    <property type="entry name" value="DUF4378"/>
    <property type="match status" value="1"/>
</dbReference>
<feature type="region of interest" description="Disordered" evidence="1">
    <location>
        <begin position="106"/>
        <end position="134"/>
    </location>
</feature>
<feature type="compositionally biased region" description="Low complexity" evidence="1">
    <location>
        <begin position="119"/>
        <end position="128"/>
    </location>
</feature>
<feature type="region of interest" description="Disordered" evidence="1">
    <location>
        <begin position="381"/>
        <end position="404"/>
    </location>
</feature>
<dbReference type="InterPro" id="IPR025486">
    <property type="entry name" value="DUF4378"/>
</dbReference>
<evidence type="ECO:0000313" key="4">
    <source>
        <dbReference type="EMBL" id="KAF5731117.1"/>
    </source>
</evidence>
<accession>A0A7J7CB77</accession>
<evidence type="ECO:0000256" key="1">
    <source>
        <dbReference type="SAM" id="MobiDB-lite"/>
    </source>
</evidence>
<evidence type="ECO:0000259" key="2">
    <source>
        <dbReference type="Pfam" id="PF14309"/>
    </source>
</evidence>
<feature type="region of interest" description="Disordered" evidence="1">
    <location>
        <begin position="1"/>
        <end position="24"/>
    </location>
</feature>
<gene>
    <name evidence="4" type="ORF">HS088_TW19G00722</name>
</gene>
<sequence length="688" mass="77191">MGWASRSSKRGGGEGESGGGAEKDNGGNFSGCMNAVFQLFDFHHRQFNFGLHQQPPFLVPTTSILHEEPTAPRGIEAPRNSLDLEEESSSTIVKEEEILKIPMGHIQIRTNGETRSKASDSSSEISSSPGTKTPTLVARLMGLDLLPDCSSPTLMNPPRNKLSSAHRKSLDSNDVSGTRSLPETPRISYARRSDVDHHRFSLQLNKENNASEDNIDVSRFSYLRRREVKNEDENGSPSHYARQIVKQVKESVSRKVGLDITNIARNKEQRRDQELLSQLKCKRSSKPLTKVIEESSPGKHSTPSCSPRLSRFLEPKAIKEPTLHPQKPSISSSPKSNTEVLQPTKVAPRLKLQPVQVQKEHKHQQQQQRLTLLKCKKESEERFGPLRQKKPPQTSDIIRNKQEEPFVRPSSTAIRAIVPADKKCKITLLSNDLLHISVPNLLPVKKDPSPPASKLPQKQVSNAAQESKRSSQLSSCLSQSYTLFSRGNDQKDDISNCASATTATATTTTTGNEAEYHEYVTRILRRTGIDKDTPVSFTRWFSPSHPLDPSIFYYLEHFTANPTKLGHLHHRCNRKLVFHLVDELLVQVLKPYINTKPWVVSSVMVGDYSHMRGSQLIDTLCKKIDDFPSKDCCVLEDIDALVDEDLPLMKVRREIAFEEEGEGIVTEIEKDILDTLLHESAVEFYVGV</sequence>
<dbReference type="Pfam" id="PF14383">
    <property type="entry name" value="VARLMGL"/>
    <property type="match status" value="1"/>
</dbReference>
<feature type="compositionally biased region" description="Polar residues" evidence="1">
    <location>
        <begin position="456"/>
        <end position="465"/>
    </location>
</feature>
<feature type="domain" description="DUF4378" evidence="2">
    <location>
        <begin position="517"/>
        <end position="679"/>
    </location>
</feature>
<reference evidence="4 5" key="1">
    <citation type="journal article" date="2020" name="Nat. Commun.">
        <title>Genome of Tripterygium wilfordii and identification of cytochrome P450 involved in triptolide biosynthesis.</title>
        <authorList>
            <person name="Tu L."/>
            <person name="Su P."/>
            <person name="Zhang Z."/>
            <person name="Gao L."/>
            <person name="Wang J."/>
            <person name="Hu T."/>
            <person name="Zhou J."/>
            <person name="Zhang Y."/>
            <person name="Zhao Y."/>
            <person name="Liu Y."/>
            <person name="Song Y."/>
            <person name="Tong Y."/>
            <person name="Lu Y."/>
            <person name="Yang J."/>
            <person name="Xu C."/>
            <person name="Jia M."/>
            <person name="Peters R.J."/>
            <person name="Huang L."/>
            <person name="Gao W."/>
        </authorList>
    </citation>
    <scope>NUCLEOTIDE SEQUENCE [LARGE SCALE GENOMIC DNA]</scope>
    <source>
        <strain evidence="5">cv. XIE 37</strain>
        <tissue evidence="4">Leaf</tissue>
    </source>
</reference>
<proteinExistence type="predicted"/>
<evidence type="ECO:0008006" key="6">
    <source>
        <dbReference type="Google" id="ProtNLM"/>
    </source>
</evidence>
<comment type="caution">
    <text evidence="4">The sequence shown here is derived from an EMBL/GenBank/DDBJ whole genome shotgun (WGS) entry which is preliminary data.</text>
</comment>
<feature type="region of interest" description="Disordered" evidence="1">
    <location>
        <begin position="445"/>
        <end position="471"/>
    </location>
</feature>
<dbReference type="InParanoid" id="A0A7J7CB77"/>
<dbReference type="PANTHER" id="PTHR37751">
    <property type="entry name" value="LOW PROTEIN: M-PHASE INDUCER PHOSPHATASE-LIKE PROTEIN"/>
    <property type="match status" value="1"/>
</dbReference>
<keyword evidence="5" id="KW-1185">Reference proteome</keyword>
<dbReference type="PANTHER" id="PTHR37751:SF1">
    <property type="entry name" value="LOW PROTEIN: M-PHASE INDUCER PHOSPHATASE-LIKE PROTEIN"/>
    <property type="match status" value="1"/>
</dbReference>
<feature type="compositionally biased region" description="Basic and acidic residues" evidence="1">
    <location>
        <begin position="311"/>
        <end position="322"/>
    </location>
</feature>
<feature type="compositionally biased region" description="Polar residues" evidence="1">
    <location>
        <begin position="298"/>
        <end position="307"/>
    </location>
</feature>
<dbReference type="InterPro" id="IPR032795">
    <property type="entry name" value="DUF3741-assoc"/>
</dbReference>
<dbReference type="AlphaFoldDB" id="A0A7J7CB77"/>
<evidence type="ECO:0000259" key="3">
    <source>
        <dbReference type="Pfam" id="PF14383"/>
    </source>
</evidence>
<feature type="domain" description="DUF3741" evidence="3">
    <location>
        <begin position="121"/>
        <end position="150"/>
    </location>
</feature>
<dbReference type="Proteomes" id="UP000593562">
    <property type="component" value="Unassembled WGS sequence"/>
</dbReference>